<dbReference type="Proteomes" id="UP000596661">
    <property type="component" value="Chromosome 1"/>
</dbReference>
<accession>A0A803R1G8</accession>
<feature type="transmembrane region" description="Helical" evidence="1">
    <location>
        <begin position="12"/>
        <end position="30"/>
    </location>
</feature>
<reference evidence="2" key="2">
    <citation type="submission" date="2021-03" db="UniProtKB">
        <authorList>
            <consortium name="EnsemblPlants"/>
        </authorList>
    </citation>
    <scope>IDENTIFICATION</scope>
</reference>
<dbReference type="AlphaFoldDB" id="A0A803R1G8"/>
<evidence type="ECO:0000313" key="2">
    <source>
        <dbReference type="EnsemblPlants" id="cds.novel_model_394_5bd9a17a.1.5bd9b134"/>
    </source>
</evidence>
<sequence length="66" mass="7520">MAPVHAPGNDLISYNFFVLIQIQVISFWVFHRFLNITEHCDFDFVLLYCVGSLPLSTAVCVETPMV</sequence>
<keyword evidence="1" id="KW-0812">Transmembrane</keyword>
<dbReference type="EMBL" id="UZAU01000009">
    <property type="status" value="NOT_ANNOTATED_CDS"/>
    <property type="molecule type" value="Genomic_DNA"/>
</dbReference>
<evidence type="ECO:0000256" key="1">
    <source>
        <dbReference type="SAM" id="Phobius"/>
    </source>
</evidence>
<evidence type="ECO:0000313" key="3">
    <source>
        <dbReference type="Proteomes" id="UP000596661"/>
    </source>
</evidence>
<keyword evidence="1" id="KW-0472">Membrane</keyword>
<name>A0A803R1G8_CANSA</name>
<dbReference type="Gramene" id="novel_model_394_5bd9a17a.1.5bd9b134">
    <property type="protein sequence ID" value="cds.novel_model_394_5bd9a17a.1.5bd9b134"/>
    <property type="gene ID" value="novel_gene_229_5bd9a17a"/>
</dbReference>
<organism evidence="2 3">
    <name type="scientific">Cannabis sativa</name>
    <name type="common">Hemp</name>
    <name type="synonym">Marijuana</name>
    <dbReference type="NCBI Taxonomy" id="3483"/>
    <lineage>
        <taxon>Eukaryota</taxon>
        <taxon>Viridiplantae</taxon>
        <taxon>Streptophyta</taxon>
        <taxon>Embryophyta</taxon>
        <taxon>Tracheophyta</taxon>
        <taxon>Spermatophyta</taxon>
        <taxon>Magnoliopsida</taxon>
        <taxon>eudicotyledons</taxon>
        <taxon>Gunneridae</taxon>
        <taxon>Pentapetalae</taxon>
        <taxon>rosids</taxon>
        <taxon>fabids</taxon>
        <taxon>Rosales</taxon>
        <taxon>Cannabaceae</taxon>
        <taxon>Cannabis</taxon>
    </lineage>
</organism>
<protein>
    <submittedName>
        <fullName evidence="2">Uncharacterized protein</fullName>
    </submittedName>
</protein>
<dbReference type="EnsemblPlants" id="novel_model_394_5bd9a17a.1.5bd9b134">
    <property type="protein sequence ID" value="cds.novel_model_394_5bd9a17a.1.5bd9b134"/>
    <property type="gene ID" value="novel_gene_229_5bd9a17a"/>
</dbReference>
<keyword evidence="3" id="KW-1185">Reference proteome</keyword>
<proteinExistence type="predicted"/>
<keyword evidence="1" id="KW-1133">Transmembrane helix</keyword>
<reference evidence="2" key="1">
    <citation type="submission" date="2018-11" db="EMBL/GenBank/DDBJ databases">
        <authorList>
            <person name="Grassa J C."/>
        </authorList>
    </citation>
    <scope>NUCLEOTIDE SEQUENCE [LARGE SCALE GENOMIC DNA]</scope>
</reference>